<reference evidence="3" key="1">
    <citation type="submission" date="2016-06" db="UniProtKB">
        <authorList>
            <consortium name="WormBaseParasite"/>
        </authorList>
    </citation>
    <scope>IDENTIFICATION</scope>
</reference>
<evidence type="ECO:0000313" key="2">
    <source>
        <dbReference type="Proteomes" id="UP000267606"/>
    </source>
</evidence>
<gene>
    <name evidence="1" type="ORF">OFLC_LOCUS2941</name>
</gene>
<proteinExistence type="predicted"/>
<dbReference type="EMBL" id="UZAJ01001830">
    <property type="protein sequence ID" value="VDO34739.1"/>
    <property type="molecule type" value="Genomic_DNA"/>
</dbReference>
<reference evidence="1 2" key="2">
    <citation type="submission" date="2018-11" db="EMBL/GenBank/DDBJ databases">
        <authorList>
            <consortium name="Pathogen Informatics"/>
        </authorList>
    </citation>
    <scope>NUCLEOTIDE SEQUENCE [LARGE SCALE GENOMIC DNA]</scope>
</reference>
<evidence type="ECO:0000313" key="1">
    <source>
        <dbReference type="EMBL" id="VDO34739.1"/>
    </source>
</evidence>
<protein>
    <submittedName>
        <fullName evidence="3">Transposase</fullName>
    </submittedName>
</protein>
<dbReference type="WBParaSite" id="OFLC_0000294001-mRNA-1">
    <property type="protein sequence ID" value="OFLC_0000294001-mRNA-1"/>
    <property type="gene ID" value="OFLC_0000294001"/>
</dbReference>
<sequence length="33" mass="3874">MTHNPSFKKSDKLYLRLKTTTRSIANKYCEGKL</sequence>
<keyword evidence="2" id="KW-1185">Reference proteome</keyword>
<organism evidence="3">
    <name type="scientific">Onchocerca flexuosa</name>
    <dbReference type="NCBI Taxonomy" id="387005"/>
    <lineage>
        <taxon>Eukaryota</taxon>
        <taxon>Metazoa</taxon>
        <taxon>Ecdysozoa</taxon>
        <taxon>Nematoda</taxon>
        <taxon>Chromadorea</taxon>
        <taxon>Rhabditida</taxon>
        <taxon>Spirurina</taxon>
        <taxon>Spiruromorpha</taxon>
        <taxon>Filarioidea</taxon>
        <taxon>Onchocercidae</taxon>
        <taxon>Onchocerca</taxon>
    </lineage>
</organism>
<dbReference type="AlphaFoldDB" id="A0A183H630"/>
<dbReference type="Proteomes" id="UP000267606">
    <property type="component" value="Unassembled WGS sequence"/>
</dbReference>
<accession>A0A183H630</accession>
<evidence type="ECO:0000313" key="3">
    <source>
        <dbReference type="WBParaSite" id="OFLC_0000294001-mRNA-1"/>
    </source>
</evidence>
<name>A0A183H630_9BILA</name>